<reference evidence="2" key="1">
    <citation type="submission" date="2021-05" db="EMBL/GenBank/DDBJ databases">
        <title>Energy efficiency and biological interactions define the core microbiome of deep oligotrophic groundwater.</title>
        <authorList>
            <person name="Mehrshad M."/>
            <person name="Lopez-Fernandez M."/>
            <person name="Bell E."/>
            <person name="Bernier-Latmani R."/>
            <person name="Bertilsson S."/>
            <person name="Dopson M."/>
        </authorList>
    </citation>
    <scope>NUCLEOTIDE SEQUENCE</scope>
    <source>
        <strain evidence="2">Modern_marine.mb.64</strain>
    </source>
</reference>
<proteinExistence type="predicted"/>
<dbReference type="GO" id="GO:0004222">
    <property type="term" value="F:metalloendopeptidase activity"/>
    <property type="evidence" value="ECO:0007669"/>
    <property type="project" value="TreeGrafter"/>
</dbReference>
<evidence type="ECO:0000313" key="2">
    <source>
        <dbReference type="EMBL" id="MBU2691409.1"/>
    </source>
</evidence>
<dbReference type="EMBL" id="JAHJDP010000061">
    <property type="protein sequence ID" value="MBU2691409.1"/>
    <property type="molecule type" value="Genomic_DNA"/>
</dbReference>
<feature type="signal peptide" evidence="1">
    <location>
        <begin position="1"/>
        <end position="34"/>
    </location>
</feature>
<gene>
    <name evidence="2" type="ORF">KJ970_10830</name>
</gene>
<dbReference type="AlphaFoldDB" id="A0A948RXH4"/>
<dbReference type="Gene3D" id="2.70.70.10">
    <property type="entry name" value="Glucose Permease (Domain IIA)"/>
    <property type="match status" value="1"/>
</dbReference>
<keyword evidence="1" id="KW-0732">Signal</keyword>
<comment type="caution">
    <text evidence="2">The sequence shown here is derived from an EMBL/GenBank/DDBJ whole genome shotgun (WGS) entry which is preliminary data.</text>
</comment>
<dbReference type="SUPFAM" id="SSF51261">
    <property type="entry name" value="Duplicated hybrid motif"/>
    <property type="match status" value="1"/>
</dbReference>
<dbReference type="Proteomes" id="UP000777784">
    <property type="component" value="Unassembled WGS sequence"/>
</dbReference>
<organism evidence="2 3">
    <name type="scientific">Eiseniibacteriota bacterium</name>
    <dbReference type="NCBI Taxonomy" id="2212470"/>
    <lineage>
        <taxon>Bacteria</taxon>
        <taxon>Candidatus Eiseniibacteriota</taxon>
    </lineage>
</organism>
<dbReference type="PANTHER" id="PTHR21666">
    <property type="entry name" value="PEPTIDASE-RELATED"/>
    <property type="match status" value="1"/>
</dbReference>
<protein>
    <submittedName>
        <fullName evidence="2">M23 family metallopeptidase</fullName>
    </submittedName>
</protein>
<dbReference type="PANTHER" id="PTHR21666:SF289">
    <property type="entry name" value="L-ALA--D-GLU ENDOPEPTIDASE"/>
    <property type="match status" value="1"/>
</dbReference>
<accession>A0A948RXH4</accession>
<dbReference type="CDD" id="cd12797">
    <property type="entry name" value="M23_peptidase"/>
    <property type="match status" value="1"/>
</dbReference>
<dbReference type="InterPro" id="IPR011055">
    <property type="entry name" value="Dup_hybrid_motif"/>
</dbReference>
<sequence>MWRSWPRNLLSCSAERLLPILFLLFTFQSVSTSATDPATDPAPELQAPNWNPPLDLPLLLTSTFGEYRAGHFHAGIDLSTGGEIGASVRAVAAGRIVRLRASGLGYGRALYLETESGFLAVYAHLHRFSPKIESVLIEAQRRRGEYEADINLDRGIPVDRGEIIAWSGETGAGPPHLHFELRKDGVPINPLLLGMTVSDPDPPQLVSIRLFSLDSGGSIDGYPSRLIKIPSKAEMPPIPVWGEVGFQLEILDRAGSGSGRLVPLSLEIKIVHPSADDRLLARRSFKEASFERTREVERVFRSEAETTLPEVRMFLEAESRPDPAWDGLSRGVLTAAGEDSERIDIEIELTDAAGGGSTYRLTLIQKRPSGWITFLADPRDPGRSLLGEWSGAVPPRRLLLRDPLEASHPMEASAAAGSWWRLSPSELTAMPDGEWRLVSSDDGWVEGPDRWREREAWFPWADDRQPGGVALEPSSAGLVIWLDPPAKMAQPPRLRLLPTQGGGSRRLFHPTAEGRWWAALPHGELAELIGGPEESPGALEIAWGKPGSEGLPVDLAGFILVDPKAAGHGFLPGASIEIDWPAQAVYAPVLLRLSAEEAPESMLWSSGDPFPSVSLPVRGPLLDLQPYDEPLASTLTARMRLEEGETETEVEAFGIYRKVMKDWRKVDSLHLQPDGSLTAEIDHLGLLAILKDTAPPWIMRPDPPDGARLKGSPALLRVKTADAGLGFRPEDADMWLDGRPVLARYDPDADALLWEPEVLLGAGRHVWVVAVRDRAGLVSKREFSFLVEDL</sequence>
<dbReference type="InterPro" id="IPR050570">
    <property type="entry name" value="Cell_wall_metabolism_enzyme"/>
</dbReference>
<name>A0A948RXH4_UNCEI</name>
<evidence type="ECO:0000256" key="1">
    <source>
        <dbReference type="SAM" id="SignalP"/>
    </source>
</evidence>
<evidence type="ECO:0000313" key="3">
    <source>
        <dbReference type="Proteomes" id="UP000777784"/>
    </source>
</evidence>
<feature type="chain" id="PRO_5037142957" evidence="1">
    <location>
        <begin position="35"/>
        <end position="790"/>
    </location>
</feature>